<name>A0A9P5R6C2_9FUNG</name>
<dbReference type="EMBL" id="JAAAUQ010002613">
    <property type="protein sequence ID" value="KAF9122153.1"/>
    <property type="molecule type" value="Genomic_DNA"/>
</dbReference>
<dbReference type="AlphaFoldDB" id="A0A9P5R6C2"/>
<organism evidence="2 3">
    <name type="scientific">Linnemannia schmuckeri</name>
    <dbReference type="NCBI Taxonomy" id="64567"/>
    <lineage>
        <taxon>Eukaryota</taxon>
        <taxon>Fungi</taxon>
        <taxon>Fungi incertae sedis</taxon>
        <taxon>Mucoromycota</taxon>
        <taxon>Mortierellomycotina</taxon>
        <taxon>Mortierellomycetes</taxon>
        <taxon>Mortierellales</taxon>
        <taxon>Mortierellaceae</taxon>
        <taxon>Linnemannia</taxon>
    </lineage>
</organism>
<proteinExistence type="predicted"/>
<sequence>GYRHETSVNVDLSGATCPGLPPSRHDVTPTSTPSLLSAPRRTIQFDPTPRIRLLHPNRVTSPPKQSDEESRKVIRERAKLEYWNDFELQREISKSKAKSFNAYLHAAFPVDEDEKGRIHNSYRTDERRNEGVSCRKRTFDVCSTDSYLGKSGDSMHKKARYNASRSCEHPEFEAMRHNDWETRFVRTQRWKFYYGSESEESDDDLEDVDESEESEVLSNIISRKHARTSDEENGDDAEGENKRGRFMK</sequence>
<evidence type="ECO:0000313" key="3">
    <source>
        <dbReference type="Proteomes" id="UP000748756"/>
    </source>
</evidence>
<feature type="compositionally biased region" description="Basic and acidic residues" evidence="1">
    <location>
        <begin position="239"/>
        <end position="248"/>
    </location>
</feature>
<evidence type="ECO:0000256" key="1">
    <source>
        <dbReference type="SAM" id="MobiDB-lite"/>
    </source>
</evidence>
<feature type="region of interest" description="Disordered" evidence="1">
    <location>
        <begin position="1"/>
        <end position="39"/>
    </location>
</feature>
<comment type="caution">
    <text evidence="2">The sequence shown here is derived from an EMBL/GenBank/DDBJ whole genome shotgun (WGS) entry which is preliminary data.</text>
</comment>
<feature type="non-terminal residue" evidence="2">
    <location>
        <position position="1"/>
    </location>
</feature>
<evidence type="ECO:0000313" key="2">
    <source>
        <dbReference type="EMBL" id="KAF9122153.1"/>
    </source>
</evidence>
<dbReference type="Proteomes" id="UP000748756">
    <property type="component" value="Unassembled WGS sequence"/>
</dbReference>
<gene>
    <name evidence="2" type="ORF">BG015_005639</name>
</gene>
<feature type="region of interest" description="Disordered" evidence="1">
    <location>
        <begin position="197"/>
        <end position="248"/>
    </location>
</feature>
<protein>
    <submittedName>
        <fullName evidence="2">Uncharacterized protein</fullName>
    </submittedName>
</protein>
<reference evidence="2" key="1">
    <citation type="journal article" date="2020" name="Fungal Divers.">
        <title>Resolving the Mortierellaceae phylogeny through synthesis of multi-gene phylogenetics and phylogenomics.</title>
        <authorList>
            <person name="Vandepol N."/>
            <person name="Liber J."/>
            <person name="Desiro A."/>
            <person name="Na H."/>
            <person name="Kennedy M."/>
            <person name="Barry K."/>
            <person name="Grigoriev I.V."/>
            <person name="Miller A.N."/>
            <person name="O'Donnell K."/>
            <person name="Stajich J.E."/>
            <person name="Bonito G."/>
        </authorList>
    </citation>
    <scope>NUCLEOTIDE SEQUENCE</scope>
    <source>
        <strain evidence="2">NRRL 6426</strain>
    </source>
</reference>
<accession>A0A9P5R6C2</accession>
<feature type="compositionally biased region" description="Acidic residues" evidence="1">
    <location>
        <begin position="197"/>
        <end position="215"/>
    </location>
</feature>
<keyword evidence="3" id="KW-1185">Reference proteome</keyword>